<dbReference type="PROSITE" id="PS00211">
    <property type="entry name" value="ABC_TRANSPORTER_1"/>
    <property type="match status" value="1"/>
</dbReference>
<dbReference type="Gene3D" id="3.40.50.300">
    <property type="entry name" value="P-loop containing nucleotide triphosphate hydrolases"/>
    <property type="match status" value="1"/>
</dbReference>
<evidence type="ECO:0000313" key="11">
    <source>
        <dbReference type="Proteomes" id="UP001055911"/>
    </source>
</evidence>
<dbReference type="InterPro" id="IPR030947">
    <property type="entry name" value="EcfA_1"/>
</dbReference>
<organism evidence="10 11">
    <name type="scientific">Fructilactobacillus cliffordii</name>
    <dbReference type="NCBI Taxonomy" id="2940299"/>
    <lineage>
        <taxon>Bacteria</taxon>
        <taxon>Bacillati</taxon>
        <taxon>Bacillota</taxon>
        <taxon>Bacilli</taxon>
        <taxon>Lactobacillales</taxon>
        <taxon>Lactobacillaceae</taxon>
        <taxon>Fructilactobacillus</taxon>
    </lineage>
</organism>
<gene>
    <name evidence="10" type="ORF">M3M40_00685</name>
</gene>
<dbReference type="Proteomes" id="UP001055911">
    <property type="component" value="Chromosome"/>
</dbReference>
<dbReference type="InterPro" id="IPR003593">
    <property type="entry name" value="AAA+_ATPase"/>
</dbReference>
<evidence type="ECO:0000259" key="9">
    <source>
        <dbReference type="PROSITE" id="PS50893"/>
    </source>
</evidence>
<evidence type="ECO:0000256" key="2">
    <source>
        <dbReference type="ARBA" id="ARBA00005417"/>
    </source>
</evidence>
<evidence type="ECO:0000256" key="1">
    <source>
        <dbReference type="ARBA" id="ARBA00004202"/>
    </source>
</evidence>
<keyword evidence="11" id="KW-1185">Reference proteome</keyword>
<dbReference type="GO" id="GO:0016887">
    <property type="term" value="F:ATP hydrolysis activity"/>
    <property type="evidence" value="ECO:0007669"/>
    <property type="project" value="InterPro"/>
</dbReference>
<dbReference type="PANTHER" id="PTHR43553">
    <property type="entry name" value="HEAVY METAL TRANSPORTER"/>
    <property type="match status" value="1"/>
</dbReference>
<dbReference type="InterPro" id="IPR050095">
    <property type="entry name" value="ECF_ABC_transporter_ATP-bd"/>
</dbReference>
<evidence type="ECO:0000256" key="8">
    <source>
        <dbReference type="ARBA" id="ARBA00023136"/>
    </source>
</evidence>
<proteinExistence type="inferred from homology"/>
<feature type="domain" description="ABC transporter" evidence="9">
    <location>
        <begin position="5"/>
        <end position="238"/>
    </location>
</feature>
<dbReference type="InterPro" id="IPR015856">
    <property type="entry name" value="ABC_transpr_CbiO/EcfA_su"/>
</dbReference>
<dbReference type="SMART" id="SM00382">
    <property type="entry name" value="AAA"/>
    <property type="match status" value="1"/>
</dbReference>
<dbReference type="AlphaFoldDB" id="A0A9Q8ZXJ9"/>
<keyword evidence="4" id="KW-1003">Cell membrane</keyword>
<dbReference type="EMBL" id="CP097119">
    <property type="protein sequence ID" value="USS89356.1"/>
    <property type="molecule type" value="Genomic_DNA"/>
</dbReference>
<comment type="subcellular location">
    <subcellularLocation>
        <location evidence="1">Cell membrane</location>
        <topology evidence="1">Peripheral membrane protein</topology>
    </subcellularLocation>
</comment>
<protein>
    <submittedName>
        <fullName evidence="10">Energy-coupling factor transporter ATPase</fullName>
    </submittedName>
</protein>
<keyword evidence="7" id="KW-1278">Translocase</keyword>
<evidence type="ECO:0000256" key="6">
    <source>
        <dbReference type="ARBA" id="ARBA00022840"/>
    </source>
</evidence>
<dbReference type="PANTHER" id="PTHR43553:SF24">
    <property type="entry name" value="ENERGY-COUPLING FACTOR TRANSPORTER ATP-BINDING PROTEIN ECFA1"/>
    <property type="match status" value="1"/>
</dbReference>
<name>A0A9Q8ZXJ9_9LACO</name>
<reference evidence="10" key="1">
    <citation type="submission" date="2022-05" db="EMBL/GenBank/DDBJ databases">
        <authorList>
            <person name="Oliphant S.A."/>
            <person name="Watson-Haigh N.S."/>
            <person name="Sumby K.M."/>
            <person name="Gardner J.M."/>
            <person name="Jiranek V."/>
        </authorList>
    </citation>
    <scope>NUCLEOTIDE SEQUENCE</scope>
    <source>
        <strain evidence="10">KI4_B1</strain>
    </source>
</reference>
<evidence type="ECO:0000256" key="5">
    <source>
        <dbReference type="ARBA" id="ARBA00022741"/>
    </source>
</evidence>
<evidence type="ECO:0000256" key="3">
    <source>
        <dbReference type="ARBA" id="ARBA00022448"/>
    </source>
</evidence>
<evidence type="ECO:0000256" key="4">
    <source>
        <dbReference type="ARBA" id="ARBA00022475"/>
    </source>
</evidence>
<keyword evidence="6" id="KW-0067">ATP-binding</keyword>
<sequence length="274" mass="30596">MQPKIEFRKVDFAYQTEVSVLKHVSFQVQPGQTVALVGANGSGKSTIAKLLTGLLTPNQGSILVDQTTLTPQNMAELRQRIGLVFQNPDDQIVGATVAENTAFGLENRNVSRPEMQRRVQMALEQVEMWEYRDREPGLLSGGQKQRVALASALAITPEILILDEATSMLDPQAKQELNQIIQRLQQQVGLTIILITHDLEMLALAERVIALDRQQVAFTGTAAELFHQEDLLMRMQLELPFSLQVQRDLAAQQVPLPANDLNEKELIAWLTKLL</sequence>
<dbReference type="InterPro" id="IPR017871">
    <property type="entry name" value="ABC_transporter-like_CS"/>
</dbReference>
<dbReference type="GO" id="GO:0005524">
    <property type="term" value="F:ATP binding"/>
    <property type="evidence" value="ECO:0007669"/>
    <property type="project" value="UniProtKB-KW"/>
</dbReference>
<dbReference type="NCBIfam" id="NF010167">
    <property type="entry name" value="PRK13648.1"/>
    <property type="match status" value="1"/>
</dbReference>
<dbReference type="PROSITE" id="PS50893">
    <property type="entry name" value="ABC_TRANSPORTER_2"/>
    <property type="match status" value="1"/>
</dbReference>
<comment type="similarity">
    <text evidence="2">Belongs to the ABC transporter superfamily.</text>
</comment>
<keyword evidence="3" id="KW-0813">Transport</keyword>
<dbReference type="InterPro" id="IPR003439">
    <property type="entry name" value="ABC_transporter-like_ATP-bd"/>
</dbReference>
<dbReference type="Pfam" id="PF00005">
    <property type="entry name" value="ABC_tran"/>
    <property type="match status" value="1"/>
</dbReference>
<dbReference type="InterPro" id="IPR027417">
    <property type="entry name" value="P-loop_NTPase"/>
</dbReference>
<accession>A0A9Q8ZXJ9</accession>
<keyword evidence="8" id="KW-0472">Membrane</keyword>
<dbReference type="NCBIfam" id="TIGR04520">
    <property type="entry name" value="ECF_ATPase_1"/>
    <property type="match status" value="1"/>
</dbReference>
<dbReference type="SUPFAM" id="SSF52540">
    <property type="entry name" value="P-loop containing nucleoside triphosphate hydrolases"/>
    <property type="match status" value="1"/>
</dbReference>
<dbReference type="RefSeq" id="WP_252766907.1">
    <property type="nucleotide sequence ID" value="NZ_CP097117.1"/>
</dbReference>
<dbReference type="GO" id="GO:0043190">
    <property type="term" value="C:ATP-binding cassette (ABC) transporter complex"/>
    <property type="evidence" value="ECO:0007669"/>
    <property type="project" value="TreeGrafter"/>
</dbReference>
<keyword evidence="5" id="KW-0547">Nucleotide-binding</keyword>
<dbReference type="CDD" id="cd03225">
    <property type="entry name" value="ABC_cobalt_CbiO_domain1"/>
    <property type="match status" value="1"/>
</dbReference>
<evidence type="ECO:0000313" key="10">
    <source>
        <dbReference type="EMBL" id="USS89356.1"/>
    </source>
</evidence>
<evidence type="ECO:0000256" key="7">
    <source>
        <dbReference type="ARBA" id="ARBA00022967"/>
    </source>
</evidence>
<dbReference type="GO" id="GO:0042626">
    <property type="term" value="F:ATPase-coupled transmembrane transporter activity"/>
    <property type="evidence" value="ECO:0007669"/>
    <property type="project" value="TreeGrafter"/>
</dbReference>
<dbReference type="FunFam" id="3.40.50.300:FF:000224">
    <property type="entry name" value="Energy-coupling factor transporter ATP-binding protein EcfA"/>
    <property type="match status" value="1"/>
</dbReference>